<gene>
    <name evidence="1" type="ORF">K0504_09760</name>
</gene>
<dbReference type="EMBL" id="JAHZSS010000010">
    <property type="protein sequence ID" value="MBW8191322.1"/>
    <property type="molecule type" value="Genomic_DNA"/>
</dbReference>
<keyword evidence="1" id="KW-0282">Flagellum</keyword>
<keyword evidence="2" id="KW-1185">Reference proteome</keyword>
<sequence length="180" mass="20339">MTAGATCDDERLFKVAERIYTRINVDQRNGAQDAFEGLIHSVVVNSDARKQVIWRVAHDYCHGKWSRLLDSESCPPGIENIVNLFRLLYLSSAEEFVEPRLLSRYDLAVSLSRHQQGVIARCFECGMWLQTWTCSYCGAHDVVQALDAANVELESIVARKGYSKSLQLIDQAVALLEMEN</sequence>
<organism evidence="1 2">
    <name type="scientific">Neiella holothuriorum</name>
    <dbReference type="NCBI Taxonomy" id="2870530"/>
    <lineage>
        <taxon>Bacteria</taxon>
        <taxon>Pseudomonadati</taxon>
        <taxon>Pseudomonadota</taxon>
        <taxon>Gammaproteobacteria</taxon>
        <taxon>Alteromonadales</taxon>
        <taxon>Echinimonadaceae</taxon>
        <taxon>Neiella</taxon>
    </lineage>
</organism>
<evidence type="ECO:0000313" key="2">
    <source>
        <dbReference type="Proteomes" id="UP001166251"/>
    </source>
</evidence>
<dbReference type="Proteomes" id="UP001166251">
    <property type="component" value="Unassembled WGS sequence"/>
</dbReference>
<name>A0ABS7EG55_9GAMM</name>
<evidence type="ECO:0000313" key="1">
    <source>
        <dbReference type="EMBL" id="MBW8191322.1"/>
    </source>
</evidence>
<accession>A0ABS7EG55</accession>
<proteinExistence type="predicted"/>
<keyword evidence="1" id="KW-0969">Cilium</keyword>
<comment type="caution">
    <text evidence="1">The sequence shown here is derived from an EMBL/GenBank/DDBJ whole genome shotgun (WGS) entry which is preliminary data.</text>
</comment>
<reference evidence="1" key="1">
    <citation type="submission" date="2021-07" db="EMBL/GenBank/DDBJ databases">
        <title>Neiella marina sp. nov., isolated from the intestinal content of sea cucumber Apostichopus japonicus.</title>
        <authorList>
            <person name="Bai X."/>
        </authorList>
    </citation>
    <scope>NUCLEOTIDE SEQUENCE</scope>
    <source>
        <strain evidence="1">126</strain>
    </source>
</reference>
<keyword evidence="1" id="KW-0966">Cell projection</keyword>
<dbReference type="RefSeq" id="WP_220104005.1">
    <property type="nucleotide sequence ID" value="NZ_JAHZSS010000010.1"/>
</dbReference>
<protein>
    <submittedName>
        <fullName evidence="1">Flagellar transcriptional regulator FlhC</fullName>
    </submittedName>
</protein>